<dbReference type="PANTHER" id="PTHR30246">
    <property type="entry name" value="2-KETO-3-DEOXY-6-PHOSPHOGLUCONATE ALDOLASE"/>
    <property type="match status" value="1"/>
</dbReference>
<dbReference type="Gene3D" id="3.20.20.70">
    <property type="entry name" value="Aldolase class I"/>
    <property type="match status" value="1"/>
</dbReference>
<dbReference type="GO" id="GO:0016829">
    <property type="term" value="F:lyase activity"/>
    <property type="evidence" value="ECO:0007669"/>
    <property type="project" value="UniProtKB-KW"/>
</dbReference>
<dbReference type="PANTHER" id="PTHR30246:SF1">
    <property type="entry name" value="2-DEHYDRO-3-DEOXY-6-PHOSPHOGALACTONATE ALDOLASE-RELATED"/>
    <property type="match status" value="1"/>
</dbReference>
<keyword evidence="4" id="KW-0456">Lyase</keyword>
<dbReference type="STRING" id="1324314.BVG16_25870"/>
<dbReference type="RefSeq" id="WP_078502101.1">
    <property type="nucleotide sequence ID" value="NZ_MSZX01000013.1"/>
</dbReference>
<dbReference type="Pfam" id="PF01081">
    <property type="entry name" value="Aldolase"/>
    <property type="match status" value="1"/>
</dbReference>
<dbReference type="Proteomes" id="UP000190188">
    <property type="component" value="Unassembled WGS sequence"/>
</dbReference>
<keyword evidence="5" id="KW-0119">Carbohydrate metabolism</keyword>
<gene>
    <name evidence="6" type="ORF">BVG16_25870</name>
</gene>
<dbReference type="SUPFAM" id="SSF51569">
    <property type="entry name" value="Aldolase"/>
    <property type="match status" value="1"/>
</dbReference>
<organism evidence="6 7">
    <name type="scientific">Paenibacillus selenitireducens</name>
    <dbReference type="NCBI Taxonomy" id="1324314"/>
    <lineage>
        <taxon>Bacteria</taxon>
        <taxon>Bacillati</taxon>
        <taxon>Bacillota</taxon>
        <taxon>Bacilli</taxon>
        <taxon>Bacillales</taxon>
        <taxon>Paenibacillaceae</taxon>
        <taxon>Paenibacillus</taxon>
    </lineage>
</organism>
<reference evidence="6 7" key="1">
    <citation type="submission" date="2017-01" db="EMBL/GenBank/DDBJ databases">
        <title>Genome analysis of Paenibacillus selenitrireducens ES3-24.</title>
        <authorList>
            <person name="Xu D."/>
            <person name="Yao R."/>
            <person name="Zheng S."/>
        </authorList>
    </citation>
    <scope>NUCLEOTIDE SEQUENCE [LARGE SCALE GENOMIC DNA]</scope>
    <source>
        <strain evidence="6 7">ES3-24</strain>
    </source>
</reference>
<accession>A0A1T2X1Y1</accession>
<keyword evidence="7" id="KW-1185">Reference proteome</keyword>
<dbReference type="AlphaFoldDB" id="A0A1T2X1Y1"/>
<evidence type="ECO:0000313" key="7">
    <source>
        <dbReference type="Proteomes" id="UP000190188"/>
    </source>
</evidence>
<dbReference type="NCBIfam" id="TIGR01182">
    <property type="entry name" value="eda"/>
    <property type="match status" value="1"/>
</dbReference>
<evidence type="ECO:0000256" key="1">
    <source>
        <dbReference type="ARBA" id="ARBA00004761"/>
    </source>
</evidence>
<evidence type="ECO:0000256" key="4">
    <source>
        <dbReference type="ARBA" id="ARBA00023239"/>
    </source>
</evidence>
<name>A0A1T2X1Y1_9BACL</name>
<evidence type="ECO:0000256" key="3">
    <source>
        <dbReference type="ARBA" id="ARBA00011233"/>
    </source>
</evidence>
<dbReference type="EMBL" id="MSZX01000013">
    <property type="protein sequence ID" value="OPA73872.1"/>
    <property type="molecule type" value="Genomic_DNA"/>
</dbReference>
<dbReference type="InterPro" id="IPR000887">
    <property type="entry name" value="Aldlse_KDPG_KHG"/>
</dbReference>
<comment type="subunit">
    <text evidence="3">Homotrimer.</text>
</comment>
<evidence type="ECO:0000256" key="5">
    <source>
        <dbReference type="ARBA" id="ARBA00023277"/>
    </source>
</evidence>
<dbReference type="InterPro" id="IPR013785">
    <property type="entry name" value="Aldolase_TIM"/>
</dbReference>
<comment type="caution">
    <text evidence="6">The sequence shown here is derived from an EMBL/GenBank/DDBJ whole genome shotgun (WGS) entry which is preliminary data.</text>
</comment>
<protein>
    <submittedName>
        <fullName evidence="6">2-dehydro-3-deoxyphosphogluconate aldolase</fullName>
    </submittedName>
</protein>
<evidence type="ECO:0000256" key="2">
    <source>
        <dbReference type="ARBA" id="ARBA00006906"/>
    </source>
</evidence>
<comment type="pathway">
    <text evidence="1">Carbohydrate acid metabolism.</text>
</comment>
<dbReference type="OrthoDB" id="9802667at2"/>
<proteinExistence type="inferred from homology"/>
<sequence length="214" mass="22623">MDVTSVLLEKKIVAIFRGITDQQADAAAHALVDGGISLMEVTMNTDGALPIISRWREQWDGIAYIGAGTVLNVSMAQEAIAAGAQFLISPNLDEDVIAYGAERGIDVWPGVMTPTEIVRAWSAGAKLVKLFPMGFLGLSYLREVRAPLNHIPMMATGGVDLNNIADTFSAGASAVGLGTKLVRPDLLARGDYAQMTANARAYVEAVAGDFVTKG</sequence>
<evidence type="ECO:0000313" key="6">
    <source>
        <dbReference type="EMBL" id="OPA73872.1"/>
    </source>
</evidence>
<comment type="similarity">
    <text evidence="2">Belongs to the KHG/KDPG aldolase family.</text>
</comment>
<dbReference type="CDD" id="cd00452">
    <property type="entry name" value="KDPG_aldolase"/>
    <property type="match status" value="1"/>
</dbReference>